<dbReference type="PROSITE" id="PS51820">
    <property type="entry name" value="PA14"/>
    <property type="match status" value="1"/>
</dbReference>
<dbReference type="InterPro" id="IPR011874">
    <property type="entry name" value="Fibro_Slime"/>
</dbReference>
<evidence type="ECO:0000313" key="9">
    <source>
        <dbReference type="EMBL" id="TQF11800.1"/>
    </source>
</evidence>
<organism evidence="9 10">
    <name type="scientific">Myxococcus llanfairpwllgwyngyllgogerychwyrndrobwllllantysiliogogogochensis</name>
    <dbReference type="NCBI Taxonomy" id="2590453"/>
    <lineage>
        <taxon>Bacteria</taxon>
        <taxon>Pseudomonadati</taxon>
        <taxon>Myxococcota</taxon>
        <taxon>Myxococcia</taxon>
        <taxon>Myxococcales</taxon>
        <taxon>Cystobacterineae</taxon>
        <taxon>Myxococcaceae</taxon>
        <taxon>Myxococcus</taxon>
    </lineage>
</organism>
<sequence length="691" mass="71208">MPIPRVHSRSLSALLATLFLVLSACGGDDSPNTDAGTQPPDASIPDSGGDAGPPDGGEDSGTPGNEEDSGTHTGTDGGPGPQPEQDAGPTPETDAGPTPGTDAGPTPETDAGPIPETDAGPTPETDAGPTPEPDAGPLDGGPAPEPDAGPLDGGPAPEPDAGMSTCGDGHRQLSEACDDGNTVSGDGCSASCAEVEPGWVCEQAGQPCVLIPVCGDGQVDGQEVCDDGNTTSNDGCDTSCAVETGWSCPANGGACGAEACGDGIRAGHEECDDGNTASADGCNGSCRLESGYKCPIVGQPCSRTTCGDQVTEGTEQCDDGNNDTGDGCSPLCMREPLCTNGVCESVCGDGVLLPNDTTEECDDGNTRAHDGCSSSCELEPGFQCVITIESPPAQVALPIVYRDFRGYDLPASSSLPRGHIDFENKNGAETGIVKNTLDANGKPAYAKEGQSSLTTHGAAAFAQWFRDTAFVNKPEVGTLILHRQPNGSYLFDNQSFFPLDNLGWVASGQEPSRGDNGNPARPRNFSFTSETRYWFEYKGTEVLDFRGDDDVWVFINRILALDMGGVHGAMSGNVSLSNQATRLGLTPGGIYEVAVFQAERHTTASSYRLTLHDFTTRHTECSALCGNFIVDEGEQCDDGTNNGGYGECAPGCVLGPRCGDHVVQFTSGEECDDGNGQNNDGCSATCKIEIH</sequence>
<dbReference type="InterPro" id="IPR011936">
    <property type="entry name" value="Myxo_disulph_rpt"/>
</dbReference>
<feature type="domain" description="PA14" evidence="8">
    <location>
        <begin position="481"/>
        <end position="627"/>
    </location>
</feature>
<evidence type="ECO:0000256" key="5">
    <source>
        <dbReference type="ARBA" id="ARBA00023180"/>
    </source>
</evidence>
<dbReference type="NCBIfam" id="TIGR02232">
    <property type="entry name" value="myxo_disulf_rpt"/>
    <property type="match status" value="6"/>
</dbReference>
<evidence type="ECO:0000256" key="7">
    <source>
        <dbReference type="SAM" id="SignalP"/>
    </source>
</evidence>
<evidence type="ECO:0000256" key="1">
    <source>
        <dbReference type="ARBA" id="ARBA00008709"/>
    </source>
</evidence>
<keyword evidence="2 7" id="KW-0732">Signal</keyword>
<dbReference type="Proteomes" id="UP000315369">
    <property type="component" value="Unassembled WGS sequence"/>
</dbReference>
<dbReference type="Pfam" id="PF13948">
    <property type="entry name" value="DUF4215"/>
    <property type="match status" value="5"/>
</dbReference>
<keyword evidence="3" id="KW-0677">Repeat</keyword>
<evidence type="ECO:0000256" key="3">
    <source>
        <dbReference type="ARBA" id="ARBA00022737"/>
    </source>
</evidence>
<keyword evidence="5" id="KW-0325">Glycoprotein</keyword>
<dbReference type="InterPro" id="IPR037524">
    <property type="entry name" value="PA14/GLEYA"/>
</dbReference>
<accession>A0A540WS33</accession>
<evidence type="ECO:0000313" key="10">
    <source>
        <dbReference type="Proteomes" id="UP000315369"/>
    </source>
</evidence>
<feature type="region of interest" description="Disordered" evidence="6">
    <location>
        <begin position="25"/>
        <end position="167"/>
    </location>
</feature>
<feature type="chain" id="PRO_5022026363" evidence="7">
    <location>
        <begin position="27"/>
        <end position="691"/>
    </location>
</feature>
<feature type="compositionally biased region" description="Low complexity" evidence="6">
    <location>
        <begin position="83"/>
        <end position="107"/>
    </location>
</feature>
<dbReference type="GO" id="GO:0005576">
    <property type="term" value="C:extracellular region"/>
    <property type="evidence" value="ECO:0007669"/>
    <property type="project" value="TreeGrafter"/>
</dbReference>
<dbReference type="PANTHER" id="PTHR31137">
    <property type="entry name" value="PROTEIN PSIB-RELATED-RELATED"/>
    <property type="match status" value="1"/>
</dbReference>
<evidence type="ECO:0000256" key="2">
    <source>
        <dbReference type="ARBA" id="ARBA00022729"/>
    </source>
</evidence>
<dbReference type="InterPro" id="IPR051154">
    <property type="entry name" value="Prespore-cell_inducing_factor"/>
</dbReference>
<dbReference type="OrthoDB" id="9757642at2"/>
<name>A0A540WS33_9BACT</name>
<comment type="caution">
    <text evidence="9">The sequence shown here is derived from an EMBL/GenBank/DDBJ whole genome shotgun (WGS) entry which is preliminary data.</text>
</comment>
<keyword evidence="10" id="KW-1185">Reference proteome</keyword>
<dbReference type="EMBL" id="VIFM01000169">
    <property type="protein sequence ID" value="TQF11800.1"/>
    <property type="molecule type" value="Genomic_DNA"/>
</dbReference>
<feature type="signal peptide" evidence="7">
    <location>
        <begin position="1"/>
        <end position="26"/>
    </location>
</feature>
<proteinExistence type="inferred from homology"/>
<dbReference type="AlphaFoldDB" id="A0A540WS33"/>
<dbReference type="InterPro" id="IPR011658">
    <property type="entry name" value="PA14_dom"/>
</dbReference>
<dbReference type="NCBIfam" id="TIGR02148">
    <property type="entry name" value="Fibro_Slime"/>
    <property type="match status" value="1"/>
</dbReference>
<dbReference type="PROSITE" id="PS51257">
    <property type="entry name" value="PROKAR_LIPOPROTEIN"/>
    <property type="match status" value="1"/>
</dbReference>
<keyword evidence="4" id="KW-1015">Disulfide bond</keyword>
<dbReference type="Pfam" id="PF07691">
    <property type="entry name" value="PA14"/>
    <property type="match status" value="1"/>
</dbReference>
<evidence type="ECO:0000256" key="6">
    <source>
        <dbReference type="SAM" id="MobiDB-lite"/>
    </source>
</evidence>
<evidence type="ECO:0000259" key="8">
    <source>
        <dbReference type="PROSITE" id="PS51820"/>
    </source>
</evidence>
<reference evidence="9 10" key="1">
    <citation type="submission" date="2019-06" db="EMBL/GenBank/DDBJ databases">
        <authorList>
            <person name="Livingstone P."/>
            <person name="Whitworth D."/>
        </authorList>
    </citation>
    <scope>NUCLEOTIDE SEQUENCE [LARGE SCALE GENOMIC DNA]</scope>
    <source>
        <strain evidence="9 10">AM401</strain>
    </source>
</reference>
<protein>
    <submittedName>
        <fullName evidence="9">DUF4215 domain-containing protein</fullName>
    </submittedName>
</protein>
<gene>
    <name evidence="9" type="ORF">FJV41_32280</name>
</gene>
<evidence type="ECO:0000256" key="4">
    <source>
        <dbReference type="ARBA" id="ARBA00023157"/>
    </source>
</evidence>
<comment type="similarity">
    <text evidence="1">Belongs to the prespore-cell-inducing factor family.</text>
</comment>
<feature type="compositionally biased region" description="Low complexity" evidence="6">
    <location>
        <begin position="133"/>
        <end position="162"/>
    </location>
</feature>